<protein>
    <submittedName>
        <fullName evidence="2">Uncharacterized protein</fullName>
    </submittedName>
</protein>
<evidence type="ECO:0000313" key="2">
    <source>
        <dbReference type="EMBL" id="KAE9384541.1"/>
    </source>
</evidence>
<evidence type="ECO:0000313" key="3">
    <source>
        <dbReference type="Proteomes" id="UP000799118"/>
    </source>
</evidence>
<feature type="compositionally biased region" description="Pro residues" evidence="1">
    <location>
        <begin position="90"/>
        <end position="99"/>
    </location>
</feature>
<evidence type="ECO:0000256" key="1">
    <source>
        <dbReference type="SAM" id="MobiDB-lite"/>
    </source>
</evidence>
<dbReference type="EMBL" id="ML770126">
    <property type="protein sequence ID" value="KAE9384541.1"/>
    <property type="molecule type" value="Genomic_DNA"/>
</dbReference>
<accession>A0A6A4GGC6</accession>
<name>A0A6A4GGC6_9AGAR</name>
<feature type="compositionally biased region" description="Polar residues" evidence="1">
    <location>
        <begin position="47"/>
        <end position="62"/>
    </location>
</feature>
<sequence length="194" mass="21761">MFLESQDVRFKEGEAKRTRSAPMEDTDQVLPFGDTKVMIRDPVNGATDPSSLETNKPQTPSNALAPEPGPIIILEVPQPIPLAPVPPVPVQPVQTPPEPCQNREREAKDRGEAWANELPLDQQPLALIVQNPWAFASTNSEFWVPQTYKQAMQHPNLWVKPMKVEYDLLLEKDVWELVELPLGANLMEDVGLKL</sequence>
<feature type="region of interest" description="Disordered" evidence="1">
    <location>
        <begin position="1"/>
        <end position="63"/>
    </location>
</feature>
<gene>
    <name evidence="2" type="ORF">BT96DRAFT_1007974</name>
</gene>
<dbReference type="OrthoDB" id="3066032at2759"/>
<feature type="compositionally biased region" description="Basic and acidic residues" evidence="1">
    <location>
        <begin position="101"/>
        <end position="110"/>
    </location>
</feature>
<organism evidence="2 3">
    <name type="scientific">Gymnopus androsaceus JB14</name>
    <dbReference type="NCBI Taxonomy" id="1447944"/>
    <lineage>
        <taxon>Eukaryota</taxon>
        <taxon>Fungi</taxon>
        <taxon>Dikarya</taxon>
        <taxon>Basidiomycota</taxon>
        <taxon>Agaricomycotina</taxon>
        <taxon>Agaricomycetes</taxon>
        <taxon>Agaricomycetidae</taxon>
        <taxon>Agaricales</taxon>
        <taxon>Marasmiineae</taxon>
        <taxon>Omphalotaceae</taxon>
        <taxon>Gymnopus</taxon>
    </lineage>
</organism>
<dbReference type="Proteomes" id="UP000799118">
    <property type="component" value="Unassembled WGS sequence"/>
</dbReference>
<feature type="region of interest" description="Disordered" evidence="1">
    <location>
        <begin position="90"/>
        <end position="110"/>
    </location>
</feature>
<feature type="compositionally biased region" description="Basic and acidic residues" evidence="1">
    <location>
        <begin position="1"/>
        <end position="17"/>
    </location>
</feature>
<keyword evidence="3" id="KW-1185">Reference proteome</keyword>
<dbReference type="AlphaFoldDB" id="A0A6A4GGC6"/>
<proteinExistence type="predicted"/>
<reference evidence="2" key="1">
    <citation type="journal article" date="2019" name="Environ. Microbiol.">
        <title>Fungal ecological strategies reflected in gene transcription - a case study of two litter decomposers.</title>
        <authorList>
            <person name="Barbi F."/>
            <person name="Kohler A."/>
            <person name="Barry K."/>
            <person name="Baskaran P."/>
            <person name="Daum C."/>
            <person name="Fauchery L."/>
            <person name="Ihrmark K."/>
            <person name="Kuo A."/>
            <person name="LaButti K."/>
            <person name="Lipzen A."/>
            <person name="Morin E."/>
            <person name="Grigoriev I.V."/>
            <person name="Henrissat B."/>
            <person name="Lindahl B."/>
            <person name="Martin F."/>
        </authorList>
    </citation>
    <scope>NUCLEOTIDE SEQUENCE</scope>
    <source>
        <strain evidence="2">JB14</strain>
    </source>
</reference>